<keyword evidence="4" id="KW-0119">Carbohydrate metabolism</keyword>
<name>F8TUD5_9GAMM</name>
<feature type="domain" description="Glycoside hydrolase family 5" evidence="9">
    <location>
        <begin position="46"/>
        <end position="347"/>
    </location>
</feature>
<keyword evidence="8" id="KW-0732">Signal</keyword>
<keyword evidence="2 7" id="KW-0378">Hydrolase</keyword>
<evidence type="ECO:0000256" key="6">
    <source>
        <dbReference type="ARBA" id="ARBA00023326"/>
    </source>
</evidence>
<evidence type="ECO:0000313" key="10">
    <source>
        <dbReference type="EMBL" id="AEH59047.1"/>
    </source>
</evidence>
<dbReference type="InterPro" id="IPR017853">
    <property type="entry name" value="GH"/>
</dbReference>
<comment type="similarity">
    <text evidence="1 7">Belongs to the glycosyl hydrolase 5 (cellulase A) family.</text>
</comment>
<dbReference type="GO" id="GO:0009986">
    <property type="term" value="C:cell surface"/>
    <property type="evidence" value="ECO:0007669"/>
    <property type="project" value="TreeGrafter"/>
</dbReference>
<evidence type="ECO:0000256" key="7">
    <source>
        <dbReference type="RuleBase" id="RU361153"/>
    </source>
</evidence>
<protein>
    <submittedName>
        <fullName evidence="10">Glycoside hydrolase family protein</fullName>
    </submittedName>
</protein>
<keyword evidence="5 7" id="KW-0326">Glycosidase</keyword>
<dbReference type="InterPro" id="IPR050386">
    <property type="entry name" value="Glycosyl_hydrolase_5"/>
</dbReference>
<dbReference type="Gene3D" id="3.20.20.80">
    <property type="entry name" value="Glycosidases"/>
    <property type="match status" value="1"/>
</dbReference>
<dbReference type="Pfam" id="PF00150">
    <property type="entry name" value="Cellulase"/>
    <property type="match status" value="1"/>
</dbReference>
<dbReference type="SUPFAM" id="SSF51445">
    <property type="entry name" value="(Trans)glycosidases"/>
    <property type="match status" value="1"/>
</dbReference>
<evidence type="ECO:0000256" key="1">
    <source>
        <dbReference type="ARBA" id="ARBA00005641"/>
    </source>
</evidence>
<feature type="signal peptide" evidence="8">
    <location>
        <begin position="1"/>
        <end position="24"/>
    </location>
</feature>
<feature type="chain" id="PRO_5003384709" evidence="8">
    <location>
        <begin position="25"/>
        <end position="400"/>
    </location>
</feature>
<dbReference type="InterPro" id="IPR001547">
    <property type="entry name" value="Glyco_hydro_5"/>
</dbReference>
<dbReference type="EMBL" id="JF412274">
    <property type="protein sequence ID" value="AEH59047.1"/>
    <property type="molecule type" value="Genomic_DNA"/>
</dbReference>
<dbReference type="AlphaFoldDB" id="F8TUD5"/>
<evidence type="ECO:0000256" key="2">
    <source>
        <dbReference type="ARBA" id="ARBA00022801"/>
    </source>
</evidence>
<dbReference type="GO" id="GO:0005576">
    <property type="term" value="C:extracellular region"/>
    <property type="evidence" value="ECO:0007669"/>
    <property type="project" value="TreeGrafter"/>
</dbReference>
<accession>F8TUD5</accession>
<dbReference type="PANTHER" id="PTHR31297">
    <property type="entry name" value="GLUCAN ENDO-1,6-BETA-GLUCOSIDASE B"/>
    <property type="match status" value="1"/>
</dbReference>
<dbReference type="PANTHER" id="PTHR31297:SF41">
    <property type="entry name" value="ENDOGLUCANASE, PUTATIVE (AFU_ORTHOLOGUE AFUA_5G01830)-RELATED"/>
    <property type="match status" value="1"/>
</dbReference>
<evidence type="ECO:0000256" key="4">
    <source>
        <dbReference type="ARBA" id="ARBA00023277"/>
    </source>
</evidence>
<evidence type="ECO:0000256" key="8">
    <source>
        <dbReference type="SAM" id="SignalP"/>
    </source>
</evidence>
<evidence type="ECO:0000256" key="3">
    <source>
        <dbReference type="ARBA" id="ARBA00023001"/>
    </source>
</evidence>
<keyword evidence="6" id="KW-0624">Polysaccharide degradation</keyword>
<dbReference type="GO" id="GO:0008422">
    <property type="term" value="F:beta-glucosidase activity"/>
    <property type="evidence" value="ECO:0007669"/>
    <property type="project" value="TreeGrafter"/>
</dbReference>
<organism evidence="10">
    <name type="scientific">Lysobacter sp. ATCC 53042</name>
    <dbReference type="NCBI Taxonomy" id="324869"/>
    <lineage>
        <taxon>Bacteria</taxon>
        <taxon>Pseudomonadati</taxon>
        <taxon>Pseudomonadota</taxon>
        <taxon>Gammaproteobacteria</taxon>
        <taxon>Lysobacterales</taxon>
        <taxon>Lysobacteraceae</taxon>
        <taxon>Lysobacter</taxon>
    </lineage>
</organism>
<evidence type="ECO:0000259" key="9">
    <source>
        <dbReference type="Pfam" id="PF00150"/>
    </source>
</evidence>
<dbReference type="GO" id="GO:0030245">
    <property type="term" value="P:cellulose catabolic process"/>
    <property type="evidence" value="ECO:0007669"/>
    <property type="project" value="UniProtKB-KW"/>
</dbReference>
<evidence type="ECO:0000256" key="5">
    <source>
        <dbReference type="ARBA" id="ARBA00023295"/>
    </source>
</evidence>
<sequence>MRRLSLSVLALALVALNAPRPAAAADLIGFWDAPRHGGNSFNRLPPDAAYFAALHGYGASWVRLSYDKWKPEGRDFLIGDADDYQRLAPADLKTLKAALARADAAGLKTVVAPLSLPYSRWAQNNGGRFDDRLWQDREHWEAAARFWRDLARELKDQPGIAAYNLINEPAPEKQAGLSEYASAQQRRDWYAAQRGGARDLPAFYQHIVQAIREVDPDTPIMLDAGWYASAGGFDYWPAPLADAKTLYSVHMYEPYQVTSAPNLKRAKPYVYPGPAPYGGREQTWNRERVAAHLAQAFDWAKTHEVPATRLVAGEFGCVRQLNDCASYLDDVLAALDRAGAHWAFYAFREDAWDAMDYELGKGKVDWRYWEAMEQGKPDPVPRKATPVFEPIRKRLSAGRE</sequence>
<keyword evidence="3" id="KW-0136">Cellulose degradation</keyword>
<proteinExistence type="inferred from homology"/>
<reference evidence="10" key="1">
    <citation type="journal article" date="2011" name="Chem. Biol.">
        <title>Identification and characterization of the lysobactin biosynthetic gene cluster reveals mechanistic insights into an unusual termination module architecture.</title>
        <authorList>
            <person name="Hou J."/>
            <person name="Robbel L."/>
            <person name="Marahiel M.A."/>
        </authorList>
    </citation>
    <scope>NUCLEOTIDE SEQUENCE</scope>
    <source>
        <strain evidence="10">ATCC 53042</strain>
    </source>
</reference>